<protein>
    <recommendedName>
        <fullName evidence="4">ATP synthase F0 subunit 8</fullName>
    </recommendedName>
</protein>
<comment type="caution">
    <text evidence="2">The sequence shown here is derived from an EMBL/GenBank/DDBJ whole genome shotgun (WGS) entry which is preliminary data.</text>
</comment>
<organism evidence="2 3">
    <name type="scientific">Rubroshorea leprosula</name>
    <dbReference type="NCBI Taxonomy" id="152421"/>
    <lineage>
        <taxon>Eukaryota</taxon>
        <taxon>Viridiplantae</taxon>
        <taxon>Streptophyta</taxon>
        <taxon>Embryophyta</taxon>
        <taxon>Tracheophyta</taxon>
        <taxon>Spermatophyta</taxon>
        <taxon>Magnoliopsida</taxon>
        <taxon>eudicotyledons</taxon>
        <taxon>Gunneridae</taxon>
        <taxon>Pentapetalae</taxon>
        <taxon>rosids</taxon>
        <taxon>malvids</taxon>
        <taxon>Malvales</taxon>
        <taxon>Dipterocarpaceae</taxon>
        <taxon>Rubroshorea</taxon>
    </lineage>
</organism>
<evidence type="ECO:0000256" key="1">
    <source>
        <dbReference type="SAM" id="Phobius"/>
    </source>
</evidence>
<keyword evidence="1" id="KW-0812">Transmembrane</keyword>
<dbReference type="Proteomes" id="UP001054252">
    <property type="component" value="Unassembled WGS sequence"/>
</dbReference>
<accession>A0AAV5LQP4</accession>
<keyword evidence="3" id="KW-1185">Reference proteome</keyword>
<evidence type="ECO:0000313" key="3">
    <source>
        <dbReference type="Proteomes" id="UP001054252"/>
    </source>
</evidence>
<keyword evidence="1" id="KW-0472">Membrane</keyword>
<name>A0AAV5LQP4_9ROSI</name>
<feature type="transmembrane region" description="Helical" evidence="1">
    <location>
        <begin position="7"/>
        <end position="31"/>
    </location>
</feature>
<keyword evidence="1" id="KW-1133">Transmembrane helix</keyword>
<evidence type="ECO:0000313" key="2">
    <source>
        <dbReference type="EMBL" id="GKV39790.1"/>
    </source>
</evidence>
<gene>
    <name evidence="2" type="ORF">SLEP1_g47507</name>
</gene>
<sequence length="120" mass="13723">MLRQERFALVVAMCILAVGAVILQLALYLHIEIGWWRVSWFPLYYCIYPPPSPKNLSLPAIPDFSVRTLSLPIFLLLPKFNSPPSDPFFFNVRLGNPNAIRSSPSYEENRLSHSITESMN</sequence>
<evidence type="ECO:0008006" key="4">
    <source>
        <dbReference type="Google" id="ProtNLM"/>
    </source>
</evidence>
<dbReference type="EMBL" id="BPVZ01000136">
    <property type="protein sequence ID" value="GKV39790.1"/>
    <property type="molecule type" value="Genomic_DNA"/>
</dbReference>
<dbReference type="AlphaFoldDB" id="A0AAV5LQP4"/>
<proteinExistence type="predicted"/>
<reference evidence="2 3" key="1">
    <citation type="journal article" date="2021" name="Commun. Biol.">
        <title>The genome of Shorea leprosula (Dipterocarpaceae) highlights the ecological relevance of drought in aseasonal tropical rainforests.</title>
        <authorList>
            <person name="Ng K.K.S."/>
            <person name="Kobayashi M.J."/>
            <person name="Fawcett J.A."/>
            <person name="Hatakeyama M."/>
            <person name="Paape T."/>
            <person name="Ng C.H."/>
            <person name="Ang C.C."/>
            <person name="Tnah L.H."/>
            <person name="Lee C.T."/>
            <person name="Nishiyama T."/>
            <person name="Sese J."/>
            <person name="O'Brien M.J."/>
            <person name="Copetti D."/>
            <person name="Mohd Noor M.I."/>
            <person name="Ong R.C."/>
            <person name="Putra M."/>
            <person name="Sireger I.Z."/>
            <person name="Indrioko S."/>
            <person name="Kosugi Y."/>
            <person name="Izuno A."/>
            <person name="Isagi Y."/>
            <person name="Lee S.L."/>
            <person name="Shimizu K.K."/>
        </authorList>
    </citation>
    <scope>NUCLEOTIDE SEQUENCE [LARGE SCALE GENOMIC DNA]</scope>
    <source>
        <strain evidence="2">214</strain>
    </source>
</reference>